<evidence type="ECO:0000256" key="1">
    <source>
        <dbReference type="SAM" id="SignalP"/>
    </source>
</evidence>
<keyword evidence="3" id="KW-1185">Reference proteome</keyword>
<evidence type="ECO:0000313" key="3">
    <source>
        <dbReference type="Proteomes" id="UP001367922"/>
    </source>
</evidence>
<dbReference type="Proteomes" id="UP001367922">
    <property type="component" value="Unassembled WGS sequence"/>
</dbReference>
<gene>
    <name evidence="2" type="ORF">WAX78_18220</name>
</gene>
<dbReference type="RefSeq" id="WP_336483419.1">
    <property type="nucleotide sequence ID" value="NZ_JBAWSV010000006.1"/>
</dbReference>
<protein>
    <recommendedName>
        <fullName evidence="4">Spore coat-associated protein N</fullName>
    </recommendedName>
</protein>
<feature type="signal peptide" evidence="1">
    <location>
        <begin position="1"/>
        <end position="22"/>
    </location>
</feature>
<sequence length="242" mass="25851">MKIAKAKKALLGTTLAGAIAVAASYGTYSWFTSETTAKGKITNAVVQLNNGKDMKGNLVAAGNFAPSQLVFGDWLTIDNTGTVDTFLQAKLQQSLDKPLSLDAYKVGYVALKYKVKPTEDVLKESQLKLEELFEGTTNEVSPSLPEGVEMVTGFLNAPAGEKSVASIAAKSAAAVGQKEILLGDGAESGTDNKFWNLEKDEYIDISFGVKLDESAKNEYQGVTYSAKLSVKAKQKDDGALYE</sequence>
<reference evidence="2 3" key="1">
    <citation type="submission" date="2024-01" db="EMBL/GenBank/DDBJ databases">
        <title>Seven novel Bacillus-like species.</title>
        <authorList>
            <person name="Liu G."/>
        </authorList>
    </citation>
    <scope>NUCLEOTIDE SEQUENCE [LARGE SCALE GENOMIC DNA]</scope>
    <source>
        <strain evidence="2 3">FJAT-53711</strain>
    </source>
</reference>
<name>A0ABU8FZC6_9BACI</name>
<organism evidence="2 3">
    <name type="scientific">Bacillus yunxiaonensis</name>
    <dbReference type="NCBI Taxonomy" id="3127665"/>
    <lineage>
        <taxon>Bacteria</taxon>
        <taxon>Bacillati</taxon>
        <taxon>Bacillota</taxon>
        <taxon>Bacilli</taxon>
        <taxon>Bacillales</taxon>
        <taxon>Bacillaceae</taxon>
        <taxon>Bacillus</taxon>
    </lineage>
</organism>
<feature type="chain" id="PRO_5047024406" description="Spore coat-associated protein N" evidence="1">
    <location>
        <begin position="23"/>
        <end position="242"/>
    </location>
</feature>
<evidence type="ECO:0008006" key="4">
    <source>
        <dbReference type="Google" id="ProtNLM"/>
    </source>
</evidence>
<comment type="caution">
    <text evidence="2">The sequence shown here is derived from an EMBL/GenBank/DDBJ whole genome shotgun (WGS) entry which is preliminary data.</text>
</comment>
<proteinExistence type="predicted"/>
<keyword evidence="1" id="KW-0732">Signal</keyword>
<dbReference type="EMBL" id="JBAWSV010000006">
    <property type="protein sequence ID" value="MEI4831365.1"/>
    <property type="molecule type" value="Genomic_DNA"/>
</dbReference>
<evidence type="ECO:0000313" key="2">
    <source>
        <dbReference type="EMBL" id="MEI4831365.1"/>
    </source>
</evidence>
<accession>A0ABU8FZC6</accession>